<dbReference type="InterPro" id="IPR032795">
    <property type="entry name" value="DUF3741-assoc"/>
</dbReference>
<feature type="domain" description="DUF3741" evidence="4">
    <location>
        <begin position="97"/>
        <end position="115"/>
    </location>
</feature>
<evidence type="ECO:0008006" key="7">
    <source>
        <dbReference type="Google" id="ProtNLM"/>
    </source>
</evidence>
<feature type="compositionally biased region" description="Basic and acidic residues" evidence="1">
    <location>
        <begin position="612"/>
        <end position="631"/>
    </location>
</feature>
<feature type="region of interest" description="Disordered" evidence="1">
    <location>
        <begin position="30"/>
        <end position="83"/>
    </location>
</feature>
<dbReference type="Pfam" id="PF12552">
    <property type="entry name" value="DUF3741"/>
    <property type="match status" value="1"/>
</dbReference>
<proteinExistence type="predicted"/>
<dbReference type="AlphaFoldDB" id="A0A9D5H540"/>
<feature type="compositionally biased region" description="Polar residues" evidence="1">
    <location>
        <begin position="123"/>
        <end position="135"/>
    </location>
</feature>
<dbReference type="PANTHER" id="PTHR46634">
    <property type="entry name" value="M REDUCTASE II SUBUNIT GAMMA, PUTATIVE (DUF3741)-RELATED"/>
    <property type="match status" value="1"/>
</dbReference>
<dbReference type="PANTHER" id="PTHR46634:SF3">
    <property type="entry name" value="M REDUCTASE II SUBUNIT GAMMA, PUTATIVE (DUF3741)-RELATED"/>
    <property type="match status" value="1"/>
</dbReference>
<reference evidence="5" key="1">
    <citation type="submission" date="2021-03" db="EMBL/GenBank/DDBJ databases">
        <authorList>
            <person name="Li Z."/>
            <person name="Yang C."/>
        </authorList>
    </citation>
    <scope>NUCLEOTIDE SEQUENCE</scope>
    <source>
        <strain evidence="5">Dzin_1.0</strain>
        <tissue evidence="5">Leaf</tissue>
    </source>
</reference>
<dbReference type="Pfam" id="PF14383">
    <property type="entry name" value="VARLMGL"/>
    <property type="match status" value="1"/>
</dbReference>
<accession>A0A9D5H540</accession>
<organism evidence="5 6">
    <name type="scientific">Dioscorea zingiberensis</name>
    <dbReference type="NCBI Taxonomy" id="325984"/>
    <lineage>
        <taxon>Eukaryota</taxon>
        <taxon>Viridiplantae</taxon>
        <taxon>Streptophyta</taxon>
        <taxon>Embryophyta</taxon>
        <taxon>Tracheophyta</taxon>
        <taxon>Spermatophyta</taxon>
        <taxon>Magnoliopsida</taxon>
        <taxon>Liliopsida</taxon>
        <taxon>Dioscoreales</taxon>
        <taxon>Dioscoreaceae</taxon>
        <taxon>Dioscorea</taxon>
    </lineage>
</organism>
<feature type="domain" description="DUF3741" evidence="2">
    <location>
        <begin position="202"/>
        <end position="239"/>
    </location>
</feature>
<dbReference type="EMBL" id="JAGGNH010000009">
    <property type="protein sequence ID" value="KAJ0963661.1"/>
    <property type="molecule type" value="Genomic_DNA"/>
</dbReference>
<dbReference type="InterPro" id="IPR025486">
    <property type="entry name" value="DUF4378"/>
</dbReference>
<dbReference type="Pfam" id="PF14309">
    <property type="entry name" value="DUF4378"/>
    <property type="match status" value="1"/>
</dbReference>
<feature type="compositionally biased region" description="Basic and acidic residues" evidence="1">
    <location>
        <begin position="49"/>
        <end position="79"/>
    </location>
</feature>
<feature type="domain" description="DUF4378" evidence="3">
    <location>
        <begin position="716"/>
        <end position="878"/>
    </location>
</feature>
<reference evidence="5" key="2">
    <citation type="journal article" date="2022" name="Hortic Res">
        <title>The genome of Dioscorea zingiberensis sheds light on the biosynthesis, origin and evolution of the medicinally important diosgenin saponins.</title>
        <authorList>
            <person name="Li Y."/>
            <person name="Tan C."/>
            <person name="Li Z."/>
            <person name="Guo J."/>
            <person name="Li S."/>
            <person name="Chen X."/>
            <person name="Wang C."/>
            <person name="Dai X."/>
            <person name="Yang H."/>
            <person name="Song W."/>
            <person name="Hou L."/>
            <person name="Xu J."/>
            <person name="Tong Z."/>
            <person name="Xu A."/>
            <person name="Yuan X."/>
            <person name="Wang W."/>
            <person name="Yang Q."/>
            <person name="Chen L."/>
            <person name="Sun Z."/>
            <person name="Wang K."/>
            <person name="Pan B."/>
            <person name="Chen J."/>
            <person name="Bao Y."/>
            <person name="Liu F."/>
            <person name="Qi X."/>
            <person name="Gang D.R."/>
            <person name="Wen J."/>
            <person name="Li J."/>
        </authorList>
    </citation>
    <scope>NUCLEOTIDE SEQUENCE</scope>
    <source>
        <strain evidence="5">Dzin_1.0</strain>
    </source>
</reference>
<feature type="region of interest" description="Disordered" evidence="1">
    <location>
        <begin position="612"/>
        <end position="649"/>
    </location>
</feature>
<gene>
    <name evidence="5" type="ORF">J5N97_028783</name>
</gene>
<dbReference type="InterPro" id="IPR022212">
    <property type="entry name" value="DUF3741"/>
</dbReference>
<evidence type="ECO:0000313" key="5">
    <source>
        <dbReference type="EMBL" id="KAJ0963661.1"/>
    </source>
</evidence>
<evidence type="ECO:0000313" key="6">
    <source>
        <dbReference type="Proteomes" id="UP001085076"/>
    </source>
</evidence>
<evidence type="ECO:0000259" key="2">
    <source>
        <dbReference type="Pfam" id="PF12552"/>
    </source>
</evidence>
<dbReference type="Proteomes" id="UP001085076">
    <property type="component" value="Miscellaneous, Linkage group lg09"/>
</dbReference>
<evidence type="ECO:0000259" key="3">
    <source>
        <dbReference type="Pfam" id="PF14309"/>
    </source>
</evidence>
<feature type="compositionally biased region" description="Polar residues" evidence="1">
    <location>
        <begin position="30"/>
        <end position="41"/>
    </location>
</feature>
<evidence type="ECO:0000256" key="1">
    <source>
        <dbReference type="SAM" id="MobiDB-lite"/>
    </source>
</evidence>
<protein>
    <recommendedName>
        <fullName evidence="7">DUF4378 domain-containing protein</fullName>
    </recommendedName>
</protein>
<keyword evidence="6" id="KW-1185">Reference proteome</keyword>
<dbReference type="OrthoDB" id="10570180at2759"/>
<sequence length="882" mass="97802">MKGNDLKKPSCGCMGSKMDMLDSNVSMTANNLLTGRSNSPFHGSPVHKSRSDALDKGRPQVEQKTVDTDPRKSPPRKESGGMPMIIAPEMSRYMPSKKADNVVARLMGLDYLPAQPSLLTTSMKSQNGCSSNPSTPVHRGHQQQEEDRYFDARPQKSALCVDEYEVRKHPSRSSCIIDQPRTLWYERSNATMKEKRMVLLHQILATNDRLLQSKELQDAAEALSSDKDLYHKFPGEPNSLISSHFHQLQSDPPPKNRIVVLKPSTLVDMKSKNYRKGKAHFAVENQGGDPRKYQISASSTYSSSDSLSKQSRIVILKPNQWKPHGIASSVTSNISPPKLVGKIALSRELKADKAMHSRDEVKKFGQQICESRSRYPMDETLLSSFSSHGYAGDDSSISKSGNEYAELEDASFNGSNIATPTTQHSSDYTNSSGDHICSLSLPELSVDRLAKKQISDRWASLASNGVYTEEDQGQRRPTTLAEVLSIPEVKKDNECSRVSSSRSFGEEQDLSVSAACLPIGRPKDEGNSKDSMRNLSRCKSLSSSSANDSIGLNAEVSKDSFCKSIVTKEITCPKNSKSYFSGKVLHLFSHWNKRSARGKIILSPVIGYADQNEDHASSPHSFHEEQKHSSVEEENFAGNQPRPSPDSVLAVPFEDVSHSSISDNDRNSRLLSRAIPIQSVSRHLTFEDTDLEVTLPSSGELCRSLPESNEEEQKWFSFILNLLDGTNSSTMFTRWHAPDKPLHPMLLDKFLDGIKEVDCRTGRVNLKLMFDCVNEALSEISQASTMIPYPGARACNELWKHGPSSSNPLATQVCEFLRSLLSYTENHSSGEVGTSLEVVDKIVTREVGGSEWDEKTWMAMGVIIEEICTQVLEELIGEVLES</sequence>
<evidence type="ECO:0000259" key="4">
    <source>
        <dbReference type="Pfam" id="PF14383"/>
    </source>
</evidence>
<name>A0A9D5H540_9LILI</name>
<feature type="region of interest" description="Disordered" evidence="1">
    <location>
        <begin position="123"/>
        <end position="150"/>
    </location>
</feature>
<comment type="caution">
    <text evidence="5">The sequence shown here is derived from an EMBL/GenBank/DDBJ whole genome shotgun (WGS) entry which is preliminary data.</text>
</comment>